<accession>A0A3M7R6U0</accession>
<dbReference type="OrthoDB" id="7612567at2759"/>
<organism evidence="1 2">
    <name type="scientific">Brachionus plicatilis</name>
    <name type="common">Marine rotifer</name>
    <name type="synonym">Brachionus muelleri</name>
    <dbReference type="NCBI Taxonomy" id="10195"/>
    <lineage>
        <taxon>Eukaryota</taxon>
        <taxon>Metazoa</taxon>
        <taxon>Spiralia</taxon>
        <taxon>Gnathifera</taxon>
        <taxon>Rotifera</taxon>
        <taxon>Eurotatoria</taxon>
        <taxon>Monogononta</taxon>
        <taxon>Pseudotrocha</taxon>
        <taxon>Ploima</taxon>
        <taxon>Brachionidae</taxon>
        <taxon>Brachionus</taxon>
    </lineage>
</organism>
<dbReference type="AlphaFoldDB" id="A0A3M7R6U0"/>
<dbReference type="EMBL" id="REGN01004077">
    <property type="protein sequence ID" value="RNA19287.1"/>
    <property type="molecule type" value="Genomic_DNA"/>
</dbReference>
<sequence>MNIRPPKREAYSVIKKQLYCKQIDRKALISVKELLRNLVINLEILYNSHIISSGIHELLHLVEMTVQSGPINNSSCYPFEELTRKLTTMIRGKDLMGDEFFK</sequence>
<protein>
    <submittedName>
        <fullName evidence="1">Uncharacterized protein</fullName>
    </submittedName>
</protein>
<proteinExistence type="predicted"/>
<name>A0A3M7R6U0_BRAPC</name>
<reference evidence="1 2" key="1">
    <citation type="journal article" date="2018" name="Sci. Rep.">
        <title>Genomic signatures of local adaptation to the degree of environmental predictability in rotifers.</title>
        <authorList>
            <person name="Franch-Gras L."/>
            <person name="Hahn C."/>
            <person name="Garcia-Roger E.M."/>
            <person name="Carmona M.J."/>
            <person name="Serra M."/>
            <person name="Gomez A."/>
        </authorList>
    </citation>
    <scope>NUCLEOTIDE SEQUENCE [LARGE SCALE GENOMIC DNA]</scope>
    <source>
        <strain evidence="1">HYR1</strain>
    </source>
</reference>
<comment type="caution">
    <text evidence="1">The sequence shown here is derived from an EMBL/GenBank/DDBJ whole genome shotgun (WGS) entry which is preliminary data.</text>
</comment>
<dbReference type="Proteomes" id="UP000276133">
    <property type="component" value="Unassembled WGS sequence"/>
</dbReference>
<evidence type="ECO:0000313" key="2">
    <source>
        <dbReference type="Proteomes" id="UP000276133"/>
    </source>
</evidence>
<keyword evidence="2" id="KW-1185">Reference proteome</keyword>
<gene>
    <name evidence="1" type="ORF">BpHYR1_038031</name>
</gene>
<evidence type="ECO:0000313" key="1">
    <source>
        <dbReference type="EMBL" id="RNA19287.1"/>
    </source>
</evidence>